<dbReference type="Proteomes" id="UP001595665">
    <property type="component" value="Unassembled WGS sequence"/>
</dbReference>
<accession>A0ABV7PNI1</accession>
<gene>
    <name evidence="1" type="ORF">ACFOPH_16925</name>
</gene>
<organism evidence="1 2">
    <name type="scientific">Massilia haematophila</name>
    <dbReference type="NCBI Taxonomy" id="457923"/>
    <lineage>
        <taxon>Bacteria</taxon>
        <taxon>Pseudomonadati</taxon>
        <taxon>Pseudomonadota</taxon>
        <taxon>Betaproteobacteria</taxon>
        <taxon>Burkholderiales</taxon>
        <taxon>Oxalobacteraceae</taxon>
        <taxon>Telluria group</taxon>
        <taxon>Massilia</taxon>
    </lineage>
</organism>
<protein>
    <submittedName>
        <fullName evidence="1">Uncharacterized protein</fullName>
    </submittedName>
</protein>
<keyword evidence="2" id="KW-1185">Reference proteome</keyword>
<proteinExistence type="predicted"/>
<reference evidence="2" key="1">
    <citation type="journal article" date="2019" name="Int. J. Syst. Evol. Microbiol.">
        <title>The Global Catalogue of Microorganisms (GCM) 10K type strain sequencing project: providing services to taxonomists for standard genome sequencing and annotation.</title>
        <authorList>
            <consortium name="The Broad Institute Genomics Platform"/>
            <consortium name="The Broad Institute Genome Sequencing Center for Infectious Disease"/>
            <person name="Wu L."/>
            <person name="Ma J."/>
        </authorList>
    </citation>
    <scope>NUCLEOTIDE SEQUENCE [LARGE SCALE GENOMIC DNA]</scope>
    <source>
        <strain evidence="2">CCM 7480</strain>
    </source>
</reference>
<evidence type="ECO:0000313" key="2">
    <source>
        <dbReference type="Proteomes" id="UP001595665"/>
    </source>
</evidence>
<sequence>MNVLKHMEAIFVVAALLVGVSTYASAESYKAEVRAASMVTIGTEKMAVVKVVGKRLTPVTKLG</sequence>
<name>A0ABV7PNI1_9BURK</name>
<evidence type="ECO:0000313" key="1">
    <source>
        <dbReference type="EMBL" id="MFC3459921.1"/>
    </source>
</evidence>
<dbReference type="RefSeq" id="WP_312551357.1">
    <property type="nucleotide sequence ID" value="NZ_JBHRVV010000001.1"/>
</dbReference>
<dbReference type="EMBL" id="JBHRVV010000001">
    <property type="protein sequence ID" value="MFC3459921.1"/>
    <property type="molecule type" value="Genomic_DNA"/>
</dbReference>
<comment type="caution">
    <text evidence="1">The sequence shown here is derived from an EMBL/GenBank/DDBJ whole genome shotgun (WGS) entry which is preliminary data.</text>
</comment>